<evidence type="ECO:0000313" key="1">
    <source>
        <dbReference type="EMBL" id="CAH1238042.1"/>
    </source>
</evidence>
<accession>A0A8J9VD98</accession>
<organism evidence="1 2">
    <name type="scientific">Branchiostoma lanceolatum</name>
    <name type="common">Common lancelet</name>
    <name type="synonym">Amphioxus lanceolatum</name>
    <dbReference type="NCBI Taxonomy" id="7740"/>
    <lineage>
        <taxon>Eukaryota</taxon>
        <taxon>Metazoa</taxon>
        <taxon>Chordata</taxon>
        <taxon>Cephalochordata</taxon>
        <taxon>Leptocardii</taxon>
        <taxon>Amphioxiformes</taxon>
        <taxon>Branchiostomatidae</taxon>
        <taxon>Branchiostoma</taxon>
    </lineage>
</organism>
<dbReference type="Proteomes" id="UP000838412">
    <property type="component" value="Chromosome 10"/>
</dbReference>
<sequence length="71" mass="7944">MCVFSSLCRLQLRHHVPPGSKCGEQAAGSTSDGRPLMLFRCTCWGQLRTADQLVPCQHDGASPWLFTAYYR</sequence>
<reference evidence="1" key="1">
    <citation type="submission" date="2022-01" db="EMBL/GenBank/DDBJ databases">
        <authorList>
            <person name="Braso-Vives M."/>
        </authorList>
    </citation>
    <scope>NUCLEOTIDE SEQUENCE</scope>
</reference>
<dbReference type="EMBL" id="OV696695">
    <property type="protein sequence ID" value="CAH1238042.1"/>
    <property type="molecule type" value="Genomic_DNA"/>
</dbReference>
<gene>
    <name evidence="1" type="primary">Hypp5507</name>
    <name evidence="1" type="ORF">BLAG_LOCUS2799</name>
</gene>
<proteinExistence type="predicted"/>
<name>A0A8J9VD98_BRALA</name>
<protein>
    <submittedName>
        <fullName evidence="1">Hypp5507 protein</fullName>
    </submittedName>
</protein>
<dbReference type="AlphaFoldDB" id="A0A8J9VD98"/>
<evidence type="ECO:0000313" key="2">
    <source>
        <dbReference type="Proteomes" id="UP000838412"/>
    </source>
</evidence>
<keyword evidence="2" id="KW-1185">Reference proteome</keyword>